<evidence type="ECO:0000313" key="3">
    <source>
        <dbReference type="Proteomes" id="UP000295418"/>
    </source>
</evidence>
<organism evidence="2 3">
    <name type="scientific">Paenibacillus albiflavus</name>
    <dbReference type="NCBI Taxonomy" id="2545760"/>
    <lineage>
        <taxon>Bacteria</taxon>
        <taxon>Bacillati</taxon>
        <taxon>Bacillota</taxon>
        <taxon>Bacilli</taxon>
        <taxon>Bacillales</taxon>
        <taxon>Paenibacillaceae</taxon>
        <taxon>Paenibacillus</taxon>
    </lineage>
</organism>
<dbReference type="EMBL" id="SKFG01000002">
    <property type="protein sequence ID" value="TCZ80200.1"/>
    <property type="molecule type" value="Genomic_DNA"/>
</dbReference>
<dbReference type="AlphaFoldDB" id="A0A4R4ELH3"/>
<dbReference type="OrthoDB" id="1779544at2"/>
<keyword evidence="1" id="KW-1133">Transmembrane helix</keyword>
<keyword evidence="1" id="KW-0472">Membrane</keyword>
<keyword evidence="1" id="KW-0812">Transmembrane</keyword>
<gene>
    <name evidence="2" type="ORF">E0485_04965</name>
</gene>
<dbReference type="Proteomes" id="UP000295418">
    <property type="component" value="Unassembled WGS sequence"/>
</dbReference>
<evidence type="ECO:0000313" key="2">
    <source>
        <dbReference type="EMBL" id="TCZ80200.1"/>
    </source>
</evidence>
<sequence length="60" mass="6845">MGFLINCRTCGKQVSSTAKMCPHCGERSPEPYIDKFKYSLIALLVIAIIIIFIFFLFGWI</sequence>
<evidence type="ECO:0000256" key="1">
    <source>
        <dbReference type="SAM" id="Phobius"/>
    </source>
</evidence>
<protein>
    <recommendedName>
        <fullName evidence="4">Zinc-ribbon domain-containing protein</fullName>
    </recommendedName>
</protein>
<keyword evidence="3" id="KW-1185">Reference proteome</keyword>
<evidence type="ECO:0008006" key="4">
    <source>
        <dbReference type="Google" id="ProtNLM"/>
    </source>
</evidence>
<feature type="transmembrane region" description="Helical" evidence="1">
    <location>
        <begin position="38"/>
        <end position="59"/>
    </location>
</feature>
<name>A0A4R4ELH3_9BACL</name>
<proteinExistence type="predicted"/>
<reference evidence="2 3" key="1">
    <citation type="submission" date="2019-03" db="EMBL/GenBank/DDBJ databases">
        <authorList>
            <person name="Kim M.K.M."/>
        </authorList>
    </citation>
    <scope>NUCLEOTIDE SEQUENCE [LARGE SCALE GENOMIC DNA]</scope>
    <source>
        <strain evidence="2 3">18JY21-1</strain>
    </source>
</reference>
<accession>A0A4R4ELH3</accession>
<comment type="caution">
    <text evidence="2">The sequence shown here is derived from an EMBL/GenBank/DDBJ whole genome shotgun (WGS) entry which is preliminary data.</text>
</comment>